<feature type="transmembrane region" description="Helical" evidence="6">
    <location>
        <begin position="43"/>
        <end position="63"/>
    </location>
</feature>
<evidence type="ECO:0000256" key="5">
    <source>
        <dbReference type="PROSITE-ProRule" id="PRU00221"/>
    </source>
</evidence>
<dbReference type="PROSITE" id="PS50294">
    <property type="entry name" value="WD_REPEATS_REGION"/>
    <property type="match status" value="1"/>
</dbReference>
<dbReference type="SUPFAM" id="SSF50978">
    <property type="entry name" value="WD40 repeat-like"/>
    <property type="match status" value="1"/>
</dbReference>
<dbReference type="PANTHER" id="PTHR43270:SF8">
    <property type="entry name" value="DI- AND TRIPEPTIDASE DUG2-RELATED"/>
    <property type="match status" value="1"/>
</dbReference>
<dbReference type="PROSITE" id="PS00758">
    <property type="entry name" value="ARGE_DAPE_CPG2_1"/>
    <property type="match status" value="1"/>
</dbReference>
<keyword evidence="2" id="KW-0645">Protease</keyword>
<dbReference type="SUPFAM" id="SSF48264">
    <property type="entry name" value="Cytochrome P450"/>
    <property type="match status" value="1"/>
</dbReference>
<dbReference type="SMART" id="SM00320">
    <property type="entry name" value="WD40"/>
    <property type="match status" value="6"/>
</dbReference>
<feature type="repeat" description="WD" evidence="5">
    <location>
        <begin position="844"/>
        <end position="887"/>
    </location>
</feature>
<dbReference type="InterPro" id="IPR051458">
    <property type="entry name" value="Cyt/Met_Dipeptidase"/>
</dbReference>
<keyword evidence="3" id="KW-0479">Metal-binding</keyword>
<dbReference type="InterPro" id="IPR001261">
    <property type="entry name" value="ArgE/DapE_CS"/>
</dbReference>
<evidence type="ECO:0000256" key="3">
    <source>
        <dbReference type="ARBA" id="ARBA00022723"/>
    </source>
</evidence>
<dbReference type="Gene3D" id="3.30.70.360">
    <property type="match status" value="1"/>
</dbReference>
<dbReference type="InterPro" id="IPR002933">
    <property type="entry name" value="Peptidase_M20"/>
</dbReference>
<keyword evidence="4" id="KW-0378">Hydrolase</keyword>
<dbReference type="EMBL" id="JAVRRG010000024">
    <property type="protein sequence ID" value="KAK5096033.1"/>
    <property type="molecule type" value="Genomic_DNA"/>
</dbReference>
<gene>
    <name evidence="7" type="ORF">LTR24_002732</name>
</gene>
<feature type="repeat" description="WD" evidence="5">
    <location>
        <begin position="575"/>
        <end position="616"/>
    </location>
</feature>
<evidence type="ECO:0000256" key="6">
    <source>
        <dbReference type="SAM" id="Phobius"/>
    </source>
</evidence>
<dbReference type="PANTHER" id="PTHR43270">
    <property type="entry name" value="BETA-ALA-HIS DIPEPTIDASE"/>
    <property type="match status" value="1"/>
</dbReference>
<organism evidence="7 8">
    <name type="scientific">Lithohypha guttulata</name>
    <dbReference type="NCBI Taxonomy" id="1690604"/>
    <lineage>
        <taxon>Eukaryota</taxon>
        <taxon>Fungi</taxon>
        <taxon>Dikarya</taxon>
        <taxon>Ascomycota</taxon>
        <taxon>Pezizomycotina</taxon>
        <taxon>Eurotiomycetes</taxon>
        <taxon>Chaetothyriomycetidae</taxon>
        <taxon>Chaetothyriales</taxon>
        <taxon>Trichomeriaceae</taxon>
        <taxon>Lithohypha</taxon>
    </lineage>
</organism>
<reference evidence="7 8" key="1">
    <citation type="submission" date="2023-08" db="EMBL/GenBank/DDBJ databases">
        <title>Black Yeasts Isolated from many extreme environments.</title>
        <authorList>
            <person name="Coleine C."/>
            <person name="Stajich J.E."/>
            <person name="Selbmann L."/>
        </authorList>
    </citation>
    <scope>NUCLEOTIDE SEQUENCE [LARGE SCALE GENOMIC DNA]</scope>
    <source>
        <strain evidence="7 8">CCFEE 5885</strain>
    </source>
</reference>
<evidence type="ECO:0000256" key="1">
    <source>
        <dbReference type="ARBA" id="ARBA00006247"/>
    </source>
</evidence>
<dbReference type="InterPro" id="IPR015943">
    <property type="entry name" value="WD40/YVTN_repeat-like_dom_sf"/>
</dbReference>
<keyword evidence="6" id="KW-1133">Transmembrane helix</keyword>
<evidence type="ECO:0000313" key="8">
    <source>
        <dbReference type="Proteomes" id="UP001345013"/>
    </source>
</evidence>
<dbReference type="InterPro" id="IPR001128">
    <property type="entry name" value="Cyt_P450"/>
</dbReference>
<dbReference type="PRINTS" id="PR00385">
    <property type="entry name" value="P450"/>
</dbReference>
<dbReference type="InterPro" id="IPR002401">
    <property type="entry name" value="Cyt_P450_E_grp-I"/>
</dbReference>
<accession>A0ABR0KGT2</accession>
<dbReference type="PROSITE" id="PS50082">
    <property type="entry name" value="WD_REPEATS_2"/>
    <property type="match status" value="2"/>
</dbReference>
<sequence length="1403" mass="154869">MGMVGPTSFWSSYTFWTGSSIAASILAVNTVPQYTIGQSIAKTATAIFFAQWLVYLIYAVLLYPRYFSPLRHLPTVKEGNHPIMGQWFAIAGEPSGEPMRRWLNTVPNDGLVRYFGMFNRERVLLTSPKALAEVLNTKNYEFQRPQFLLRGIMRILGVGLLLSEGDDHKYQRKGLTPAFAFRHIKELYPVFWSKSREMVKTIEEVELVQKKPNVEAEIGGWASRAALDIIGVGGMGQDFNSLADPNTELNKTYRSVFSPSRQAQILGLLQFFIPAWIVENLPIKRNGDIMAASKLARDTSFQLVRQKKEQMARKEQLHPDIISIALESGQFTDEKLVDNMMTFLAAGHETTASSLTWAAYMLSKHPEVQTRLRQEVHEHIPSLNNEINDTLIDGMPYLHAVCQEVLRFYSPVPVTLREAVINTSIQGHYVPKGSVIMLCPWAINRSEELWGPDAGEFNPDRWMKPGTANSGGATSNYAFLTFLHGPRGCIGQKFATAEMACLVAALVGKFEFEQTYPDEEIIIKGGITARPKNGMRLNLKVVECVGDGSGEGVLIQKSALDQAWSLETYDQLARIRAHHQSVLGLNLSQDRNLLFSCGVDSVVNVWDSSSLRRLYSLHSPFEVGDIFCVAYSQRLKTVFSGAQNSSIQWHHFVSPTIDGPAENGVPTSRKHRFFDSLGPGGVPTAHSNGTEGPIRAIGGQAITISPACYKAYAHKSYIYSMILAKGLLEDGTDQEVLITADGKGTIKLWTTGALGDAGLQLLHKLKSKGSSVLNLAYKAPFLYAGLSNGQAHIYNLISQQLVQKLDACDTGITQIQILGSDFFCGANGGSVTHFDHRYAKLKSWQAHKGKILATATSKVGSRKLLVTGGNDNSIAFWSVTNESDQARPQTNTNDELFSSLRQFVSFRTVAKNPACVGDCHEAADFLRKLCNAFGAQTSLISPQDNLNPLLLATFEASIHAKRRKTLLFYGHYDVVDAQESKDGAATWYTDPFSLHPLNGYLYGRGVTDNKGPILAALYAIAELVQDGDLGCNIVFLIEGDEEAGSRGFMKAVQEHKAEIGAVDYILLSNSYWLDDHVPCLTFGMRGVVHASVEVTSGKPDQHSGMDGKAFQHEPLKDLTVLLASLIGPSGMDIRIPAFHDSVDPLQPSELRAYKGIATSLVAGHPEIKNEDAFTQSLMQRWREPNLTVHSITVPETKTAVTISSRAKATLSVRIVPSQKADEIASSLRTFLEERFEYLQSRNSIKVSITAKADPWLGRVHSEIYEELREAIIEAWSFDASSHRDFAGSQEPSSPIIAPNIRVRGRRASALSSAGTFTAASTPHEPLFIREGGSIPAISFLEREFDAPAAMFPMGQASDNAHLDNERMRVENLYKGRDVLKMLFARLGRSTNFSIRNRASTITI</sequence>
<proteinExistence type="inferred from homology"/>
<dbReference type="Gene3D" id="1.10.630.10">
    <property type="entry name" value="Cytochrome P450"/>
    <property type="match status" value="1"/>
</dbReference>
<comment type="similarity">
    <text evidence="1">Belongs to the peptidase M20A family.</text>
</comment>
<dbReference type="InterPro" id="IPR036396">
    <property type="entry name" value="Cyt_P450_sf"/>
</dbReference>
<dbReference type="PRINTS" id="PR00463">
    <property type="entry name" value="EP450I"/>
</dbReference>
<keyword evidence="8" id="KW-1185">Reference proteome</keyword>
<dbReference type="Pfam" id="PF00067">
    <property type="entry name" value="p450"/>
    <property type="match status" value="1"/>
</dbReference>
<comment type="caution">
    <text evidence="7">The sequence shown here is derived from an EMBL/GenBank/DDBJ whole genome shotgun (WGS) entry which is preliminary data.</text>
</comment>
<dbReference type="Proteomes" id="UP001345013">
    <property type="component" value="Unassembled WGS sequence"/>
</dbReference>
<dbReference type="CDD" id="cd11069">
    <property type="entry name" value="CYP_FUM15-like"/>
    <property type="match status" value="1"/>
</dbReference>
<evidence type="ECO:0000256" key="4">
    <source>
        <dbReference type="ARBA" id="ARBA00022801"/>
    </source>
</evidence>
<evidence type="ECO:0008006" key="9">
    <source>
        <dbReference type="Google" id="ProtNLM"/>
    </source>
</evidence>
<dbReference type="Gene3D" id="3.40.630.10">
    <property type="entry name" value="Zn peptidases"/>
    <property type="match status" value="2"/>
</dbReference>
<evidence type="ECO:0000256" key="2">
    <source>
        <dbReference type="ARBA" id="ARBA00022670"/>
    </source>
</evidence>
<keyword evidence="6" id="KW-0812">Transmembrane</keyword>
<keyword evidence="6" id="KW-0472">Membrane</keyword>
<dbReference type="InterPro" id="IPR036322">
    <property type="entry name" value="WD40_repeat_dom_sf"/>
</dbReference>
<dbReference type="InterPro" id="IPR001680">
    <property type="entry name" value="WD40_rpt"/>
</dbReference>
<dbReference type="Pfam" id="PF01546">
    <property type="entry name" value="Peptidase_M20"/>
    <property type="match status" value="1"/>
</dbReference>
<name>A0ABR0KGT2_9EURO</name>
<feature type="transmembrane region" description="Helical" evidence="6">
    <location>
        <begin position="13"/>
        <end position="31"/>
    </location>
</feature>
<protein>
    <recommendedName>
        <fullName evidence="9">Peptidase M20 dimerisation domain-containing protein</fullName>
    </recommendedName>
</protein>
<dbReference type="SUPFAM" id="SSF53187">
    <property type="entry name" value="Zn-dependent exopeptidases"/>
    <property type="match status" value="1"/>
</dbReference>
<keyword evidence="5" id="KW-0853">WD repeat</keyword>
<dbReference type="Gene3D" id="2.130.10.10">
    <property type="entry name" value="YVTN repeat-like/Quinoprotein amine dehydrogenase"/>
    <property type="match status" value="2"/>
</dbReference>
<evidence type="ECO:0000313" key="7">
    <source>
        <dbReference type="EMBL" id="KAK5096033.1"/>
    </source>
</evidence>
<dbReference type="Pfam" id="PF00400">
    <property type="entry name" value="WD40"/>
    <property type="match status" value="1"/>
</dbReference>